<evidence type="ECO:0000313" key="3">
    <source>
        <dbReference type="Proteomes" id="UP000014018"/>
    </source>
</evidence>
<dbReference type="RefSeq" id="WP_016111747.1">
    <property type="nucleotide sequence ID" value="NZ_KB976192.1"/>
</dbReference>
<protein>
    <submittedName>
        <fullName evidence="2">Phi13 family phage major tail protein</fullName>
    </submittedName>
</protein>
<dbReference type="NCBIfam" id="TIGR01603">
    <property type="entry name" value="maj_tail_phi13"/>
    <property type="match status" value="1"/>
</dbReference>
<dbReference type="EMBL" id="AHFB01000096">
    <property type="protein sequence ID" value="EOO28616.1"/>
    <property type="molecule type" value="Genomic_DNA"/>
</dbReference>
<sequence length="204" mass="22768">MKGIPVGFRDLHWAELLEDDVMGVKYDTPIPIAGAIEGKTNPKSETVKLEADDGIFASASKFGGADIEFNVADLPFDVYAKLLGKKVIKGQVVDRTTDVAPYGALMYRISKNNGKSRYSVLYKVTFSQPDEESKTSGEKLDFQTAKIKGTSLERRYDKAWRNRLDEDEPSFDQEAAKNWFKEVPKPPAESEEPSVKPESLKKGQ</sequence>
<feature type="region of interest" description="Disordered" evidence="1">
    <location>
        <begin position="163"/>
        <end position="204"/>
    </location>
</feature>
<accession>A0A9W5UZY3</accession>
<organism evidence="2 3">
    <name type="scientific">Bacillus cereus VD133</name>
    <dbReference type="NCBI Taxonomy" id="1053233"/>
    <lineage>
        <taxon>Bacteria</taxon>
        <taxon>Bacillati</taxon>
        <taxon>Bacillota</taxon>
        <taxon>Bacilli</taxon>
        <taxon>Bacillales</taxon>
        <taxon>Bacillaceae</taxon>
        <taxon>Bacillus</taxon>
        <taxon>Bacillus cereus group</taxon>
    </lineage>
</organism>
<evidence type="ECO:0000313" key="2">
    <source>
        <dbReference type="EMBL" id="EOO28616.1"/>
    </source>
</evidence>
<comment type="caution">
    <text evidence="2">The sequence shown here is derived from an EMBL/GenBank/DDBJ whole genome shotgun (WGS) entry which is preliminary data.</text>
</comment>
<gene>
    <name evidence="2" type="ORF">IIU_05734</name>
</gene>
<proteinExistence type="predicted"/>
<dbReference type="Pfam" id="PF04630">
    <property type="entry name" value="Phage_TTP_1"/>
    <property type="match status" value="1"/>
</dbReference>
<reference evidence="2 3" key="1">
    <citation type="submission" date="2012-12" db="EMBL/GenBank/DDBJ databases">
        <title>The Genome Sequence of Bacillus cereus VD133.</title>
        <authorList>
            <consortium name="The Broad Institute Genome Sequencing Platform"/>
            <consortium name="The Broad Institute Genome Sequencing Center for Infectious Disease"/>
            <person name="Feldgarden M."/>
            <person name="Van der Auwera G.A."/>
            <person name="Mahillon J."/>
            <person name="Duprez V."/>
            <person name="Timmery S."/>
            <person name="Mattelet C."/>
            <person name="Dierick K."/>
            <person name="Sun M."/>
            <person name="Yu Z."/>
            <person name="Zhu L."/>
            <person name="Hu X."/>
            <person name="Shank E.B."/>
            <person name="Swiecicka I."/>
            <person name="Hansen B.M."/>
            <person name="Andrup L."/>
            <person name="Walker B."/>
            <person name="Young S.K."/>
            <person name="Zeng Q."/>
            <person name="Gargeya S."/>
            <person name="Fitzgerald M."/>
            <person name="Haas B."/>
            <person name="Abouelleil A."/>
            <person name="Alvarado L."/>
            <person name="Arachchi H.M."/>
            <person name="Berlin A.M."/>
            <person name="Chapman S.B."/>
            <person name="Dewar J."/>
            <person name="Goldberg J."/>
            <person name="Griggs A."/>
            <person name="Gujja S."/>
            <person name="Hansen M."/>
            <person name="Howarth C."/>
            <person name="Imamovic A."/>
            <person name="Larimer J."/>
            <person name="McCowan C."/>
            <person name="Murphy C."/>
            <person name="Neiman D."/>
            <person name="Pearson M."/>
            <person name="Priest M."/>
            <person name="Roberts A."/>
            <person name="Saif S."/>
            <person name="Shea T."/>
            <person name="Sisk P."/>
            <person name="Sykes S."/>
            <person name="Wortman J."/>
            <person name="Nusbaum C."/>
            <person name="Birren B."/>
        </authorList>
    </citation>
    <scope>NUCLEOTIDE SEQUENCE [LARGE SCALE GENOMIC DNA]</scope>
    <source>
        <strain evidence="2 3">VD133</strain>
    </source>
</reference>
<dbReference type="InterPro" id="IPR006490">
    <property type="entry name" value="Maj_tail_phi13"/>
</dbReference>
<dbReference type="Proteomes" id="UP000014018">
    <property type="component" value="Unassembled WGS sequence"/>
</dbReference>
<evidence type="ECO:0000256" key="1">
    <source>
        <dbReference type="SAM" id="MobiDB-lite"/>
    </source>
</evidence>
<dbReference type="InterPro" id="IPR006724">
    <property type="entry name" value="Phage_TTP"/>
</dbReference>
<feature type="compositionally biased region" description="Basic and acidic residues" evidence="1">
    <location>
        <begin position="193"/>
        <end position="204"/>
    </location>
</feature>
<name>A0A9W5UZY3_BACCE</name>
<dbReference type="AlphaFoldDB" id="A0A9W5UZY3"/>